<keyword evidence="9" id="KW-1185">Reference proteome</keyword>
<evidence type="ECO:0000259" key="6">
    <source>
        <dbReference type="Pfam" id="PF10298"/>
    </source>
</evidence>
<accession>A0A4R1RTS0</accession>
<proteinExistence type="inferred from homology"/>
<comment type="function">
    <text evidence="4">Involved in cell division and chromosome segregation.</text>
</comment>
<dbReference type="InterPro" id="IPR023054">
    <property type="entry name" value="Sporulation_regulator_WhiA_C"/>
</dbReference>
<feature type="domain" description="Sporulation regulator WhiA C-terminal" evidence="5">
    <location>
        <begin position="226"/>
        <end position="307"/>
    </location>
</feature>
<dbReference type="GO" id="GO:0043937">
    <property type="term" value="P:regulation of sporulation"/>
    <property type="evidence" value="ECO:0007669"/>
    <property type="project" value="InterPro"/>
</dbReference>
<sequence length="318" mass="35948">METFSQLVKEEAIRNAVSRCGQCDKAELSAIIHMAGSIHLTGRERLSLSITTESAGIARRIVKLIKSCSKLESEIQVEQNEKLGRLHRYKIIIPSQNGVIELLDELGMMTRERYLESGIAPHLVKDQCCRASFLRGAFLAGGSISDPQKKNYHLELFTHNEEFANGLVYLMSLVHLKAKVSRRKAYFVVYLKESEANARFLSLIQAHSAVIKLEEVRVIKGLRGEVNRRVNCETANLEKTLSAAWEQVEAINQLITRVGLGILPSSLRRTAELRLEYPEATLKELGEYHRPPISKSAVNHRLRLIRQYVKNFTEEAGI</sequence>
<dbReference type="EMBL" id="SLUN01000011">
    <property type="protein sequence ID" value="TCL69931.1"/>
    <property type="molecule type" value="Genomic_DNA"/>
</dbReference>
<dbReference type="Pfam" id="PF14527">
    <property type="entry name" value="LAGLIDADG_WhiA"/>
    <property type="match status" value="1"/>
</dbReference>
<feature type="domain" description="WhiA LAGLIDADG-like" evidence="7">
    <location>
        <begin position="131"/>
        <end position="222"/>
    </location>
</feature>
<dbReference type="Pfam" id="PF02650">
    <property type="entry name" value="HTH_WhiA"/>
    <property type="match status" value="1"/>
</dbReference>
<dbReference type="OrthoDB" id="401278at2"/>
<keyword evidence="2 4" id="KW-0238">DNA-binding</keyword>
<keyword evidence="3 4" id="KW-0131">Cell cycle</keyword>
<evidence type="ECO:0000259" key="7">
    <source>
        <dbReference type="Pfam" id="PF14527"/>
    </source>
</evidence>
<evidence type="ECO:0000256" key="1">
    <source>
        <dbReference type="ARBA" id="ARBA00022618"/>
    </source>
</evidence>
<dbReference type="PANTHER" id="PTHR37307">
    <property type="entry name" value="CELL DIVISION PROTEIN WHIA-RELATED"/>
    <property type="match status" value="1"/>
</dbReference>
<dbReference type="Gene3D" id="3.10.28.10">
    <property type="entry name" value="Homing endonucleases"/>
    <property type="match status" value="1"/>
</dbReference>
<dbReference type="NCBIfam" id="TIGR00647">
    <property type="entry name" value="DNA_bind_WhiA"/>
    <property type="match status" value="1"/>
</dbReference>
<evidence type="ECO:0000256" key="2">
    <source>
        <dbReference type="ARBA" id="ARBA00023125"/>
    </source>
</evidence>
<dbReference type="GO" id="GO:0003677">
    <property type="term" value="F:DNA binding"/>
    <property type="evidence" value="ECO:0007669"/>
    <property type="project" value="UniProtKB-UniRule"/>
</dbReference>
<dbReference type="AlphaFoldDB" id="A0A4R1RTS0"/>
<dbReference type="Pfam" id="PF10298">
    <property type="entry name" value="WhiA_N"/>
    <property type="match status" value="1"/>
</dbReference>
<evidence type="ECO:0000256" key="4">
    <source>
        <dbReference type="HAMAP-Rule" id="MF_01420"/>
    </source>
</evidence>
<dbReference type="InterPro" id="IPR003802">
    <property type="entry name" value="Sporulation_regulator_WhiA"/>
</dbReference>
<dbReference type="InterPro" id="IPR018478">
    <property type="entry name" value="Sporu_reg_WhiA_N_dom"/>
</dbReference>
<evidence type="ECO:0000313" key="9">
    <source>
        <dbReference type="Proteomes" id="UP000295008"/>
    </source>
</evidence>
<dbReference type="SUPFAM" id="SSF55608">
    <property type="entry name" value="Homing endonucleases"/>
    <property type="match status" value="1"/>
</dbReference>
<dbReference type="Proteomes" id="UP000295008">
    <property type="component" value="Unassembled WGS sequence"/>
</dbReference>
<evidence type="ECO:0000259" key="5">
    <source>
        <dbReference type="Pfam" id="PF02650"/>
    </source>
</evidence>
<keyword evidence="1 4" id="KW-0132">Cell division</keyword>
<dbReference type="PANTHER" id="PTHR37307:SF1">
    <property type="entry name" value="CELL DIVISION PROTEIN WHIA-RELATED"/>
    <property type="match status" value="1"/>
</dbReference>
<comment type="caution">
    <text evidence="8">The sequence shown here is derived from an EMBL/GenBank/DDBJ whole genome shotgun (WGS) entry which is preliminary data.</text>
</comment>
<gene>
    <name evidence="4" type="primary">whiA</name>
    <name evidence="8" type="ORF">EDC14_101153</name>
</gene>
<organism evidence="8 9">
    <name type="scientific">Hydrogenispora ethanolica</name>
    <dbReference type="NCBI Taxonomy" id="1082276"/>
    <lineage>
        <taxon>Bacteria</taxon>
        <taxon>Bacillati</taxon>
        <taxon>Bacillota</taxon>
        <taxon>Hydrogenispora</taxon>
    </lineage>
</organism>
<dbReference type="HAMAP" id="MF_01420">
    <property type="entry name" value="HTH_type_WhiA"/>
    <property type="match status" value="1"/>
</dbReference>
<name>A0A4R1RTS0_HYDET</name>
<reference evidence="8 9" key="1">
    <citation type="submission" date="2019-03" db="EMBL/GenBank/DDBJ databases">
        <title>Genomic Encyclopedia of Type Strains, Phase IV (KMG-IV): sequencing the most valuable type-strain genomes for metagenomic binning, comparative biology and taxonomic classification.</title>
        <authorList>
            <person name="Goeker M."/>
        </authorList>
    </citation>
    <scope>NUCLEOTIDE SEQUENCE [LARGE SCALE GENOMIC DNA]</scope>
    <source>
        <strain evidence="8 9">LX-B</strain>
    </source>
</reference>
<evidence type="ECO:0000256" key="3">
    <source>
        <dbReference type="ARBA" id="ARBA00023306"/>
    </source>
</evidence>
<dbReference type="InterPro" id="IPR039518">
    <property type="entry name" value="WhiA_LAGLIDADG_dom"/>
</dbReference>
<dbReference type="InterPro" id="IPR027434">
    <property type="entry name" value="Homing_endonucl"/>
</dbReference>
<comment type="similarity">
    <text evidence="4">Belongs to the WhiA family.</text>
</comment>
<feature type="domain" description="Sporulation transcription regulator WhiA N-terminal" evidence="6">
    <location>
        <begin position="22"/>
        <end position="108"/>
    </location>
</feature>
<evidence type="ECO:0000313" key="8">
    <source>
        <dbReference type="EMBL" id="TCL69931.1"/>
    </source>
</evidence>
<protein>
    <recommendedName>
        <fullName evidence="4">Probable cell division protein WhiA</fullName>
    </recommendedName>
</protein>
<dbReference type="GO" id="GO:0051301">
    <property type="term" value="P:cell division"/>
    <property type="evidence" value="ECO:0007669"/>
    <property type="project" value="UniProtKB-UniRule"/>
</dbReference>